<dbReference type="AlphaFoldDB" id="A0A2N5XSS3"/>
<feature type="binding site" evidence="9">
    <location>
        <begin position="233"/>
        <end position="234"/>
    </location>
    <ligand>
        <name>substrate</name>
    </ligand>
</feature>
<keyword evidence="6 9" id="KW-0963">Cytoplasm</keyword>
<feature type="binding site" evidence="9">
    <location>
        <position position="212"/>
    </location>
    <ligand>
        <name>substrate</name>
    </ligand>
</feature>
<comment type="catalytic activity">
    <reaction evidence="9 10">
        <text>D-glyceraldehyde 3-phosphate = dihydroxyacetone phosphate</text>
        <dbReference type="Rhea" id="RHEA:18585"/>
        <dbReference type="ChEBI" id="CHEBI:57642"/>
        <dbReference type="ChEBI" id="CHEBI:59776"/>
        <dbReference type="EC" id="5.3.1.1"/>
    </reaction>
</comment>
<evidence type="ECO:0000256" key="9">
    <source>
        <dbReference type="HAMAP-Rule" id="MF_00147"/>
    </source>
</evidence>
<dbReference type="PROSITE" id="PS51440">
    <property type="entry name" value="TIM_2"/>
    <property type="match status" value="1"/>
</dbReference>
<feature type="binding site" evidence="9">
    <location>
        <begin position="10"/>
        <end position="12"/>
    </location>
    <ligand>
        <name>substrate</name>
    </ligand>
</feature>
<dbReference type="GO" id="GO:0046166">
    <property type="term" value="P:glyceraldehyde-3-phosphate biosynthetic process"/>
    <property type="evidence" value="ECO:0007669"/>
    <property type="project" value="TreeGrafter"/>
</dbReference>
<evidence type="ECO:0000256" key="10">
    <source>
        <dbReference type="RuleBase" id="RU363013"/>
    </source>
</evidence>
<dbReference type="UniPathway" id="UPA00138"/>
<accession>A0A2N5XSS3</accession>
<dbReference type="EC" id="5.3.1.1" evidence="9 10"/>
<dbReference type="OrthoDB" id="9809429at2"/>
<dbReference type="HAMAP" id="MF_00147_B">
    <property type="entry name" value="TIM_B"/>
    <property type="match status" value="1"/>
</dbReference>
<keyword evidence="7 9" id="KW-0324">Glycolysis</keyword>
<dbReference type="PANTHER" id="PTHR21139">
    <property type="entry name" value="TRIOSEPHOSPHATE ISOMERASE"/>
    <property type="match status" value="1"/>
</dbReference>
<dbReference type="GO" id="GO:0005829">
    <property type="term" value="C:cytosol"/>
    <property type="evidence" value="ECO:0007669"/>
    <property type="project" value="TreeGrafter"/>
</dbReference>
<evidence type="ECO:0000256" key="2">
    <source>
        <dbReference type="ARBA" id="ARBA00004680"/>
    </source>
</evidence>
<proteinExistence type="inferred from homology"/>
<evidence type="ECO:0000313" key="11">
    <source>
        <dbReference type="EMBL" id="PLW77562.1"/>
    </source>
</evidence>
<dbReference type="UniPathway" id="UPA00109">
    <property type="reaction ID" value="UER00189"/>
</dbReference>
<feature type="active site" description="Proton acceptor" evidence="9">
    <location>
        <position position="167"/>
    </location>
</feature>
<dbReference type="PANTHER" id="PTHR21139:SF42">
    <property type="entry name" value="TRIOSEPHOSPHATE ISOMERASE"/>
    <property type="match status" value="1"/>
</dbReference>
<dbReference type="Gene3D" id="3.20.20.70">
    <property type="entry name" value="Aldolase class I"/>
    <property type="match status" value="1"/>
</dbReference>
<comment type="pathway">
    <text evidence="9 10">Carbohydrate biosynthesis; gluconeogenesis.</text>
</comment>
<comment type="subunit">
    <text evidence="9 10">Homodimer.</text>
</comment>
<reference evidence="11 12" key="1">
    <citation type="submission" date="2018-01" db="EMBL/GenBank/DDBJ databases">
        <title>The draft genome sequence of Cohaesibacter sp. H1304.</title>
        <authorList>
            <person name="Wang N.-N."/>
            <person name="Du Z.-J."/>
        </authorList>
    </citation>
    <scope>NUCLEOTIDE SEQUENCE [LARGE SCALE GENOMIC DNA]</scope>
    <source>
        <strain evidence="11 12">H1304</strain>
    </source>
</reference>
<dbReference type="NCBIfam" id="TIGR00419">
    <property type="entry name" value="tim"/>
    <property type="match status" value="1"/>
</dbReference>
<comment type="function">
    <text evidence="9">Involved in the gluconeogenesis. Catalyzes stereospecifically the conversion of dihydroxyacetone phosphate (DHAP) to D-glyceraldehyde-3-phosphate (G3P).</text>
</comment>
<evidence type="ECO:0000256" key="5">
    <source>
        <dbReference type="ARBA" id="ARBA00022432"/>
    </source>
</evidence>
<dbReference type="PROSITE" id="PS00171">
    <property type="entry name" value="TIM_1"/>
    <property type="match status" value="1"/>
</dbReference>
<comment type="pathway">
    <text evidence="3">Carbohydrate metabolism; erythritol degradation.</text>
</comment>
<dbReference type="InterPro" id="IPR035990">
    <property type="entry name" value="TIM_sf"/>
</dbReference>
<feature type="binding site" evidence="9">
    <location>
        <position position="173"/>
    </location>
    <ligand>
        <name>substrate</name>
    </ligand>
</feature>
<evidence type="ECO:0000256" key="1">
    <source>
        <dbReference type="ARBA" id="ARBA00000148"/>
    </source>
</evidence>
<evidence type="ECO:0000256" key="3">
    <source>
        <dbReference type="ARBA" id="ARBA00004939"/>
    </source>
</evidence>
<dbReference type="UniPathway" id="UPA01066"/>
<organism evidence="11 12">
    <name type="scientific">Cohaesibacter celericrescens</name>
    <dbReference type="NCBI Taxonomy" id="2067669"/>
    <lineage>
        <taxon>Bacteria</taxon>
        <taxon>Pseudomonadati</taxon>
        <taxon>Pseudomonadota</taxon>
        <taxon>Alphaproteobacteria</taxon>
        <taxon>Hyphomicrobiales</taxon>
        <taxon>Cohaesibacteraceae</taxon>
    </lineage>
</organism>
<gene>
    <name evidence="9" type="primary">tpiA</name>
    <name evidence="11" type="ORF">C0081_09620</name>
</gene>
<feature type="active site" description="Electrophile" evidence="9">
    <location>
        <position position="97"/>
    </location>
</feature>
<dbReference type="Pfam" id="PF00121">
    <property type="entry name" value="TIM"/>
    <property type="match status" value="1"/>
</dbReference>
<dbReference type="FunFam" id="3.20.20.70:FF:000016">
    <property type="entry name" value="Triosephosphate isomerase"/>
    <property type="match status" value="1"/>
</dbReference>
<evidence type="ECO:0000256" key="7">
    <source>
        <dbReference type="ARBA" id="ARBA00023152"/>
    </source>
</evidence>
<dbReference type="Proteomes" id="UP000234881">
    <property type="component" value="Unassembled WGS sequence"/>
</dbReference>
<dbReference type="InterPro" id="IPR013785">
    <property type="entry name" value="Aldolase_TIM"/>
</dbReference>
<comment type="similarity">
    <text evidence="4 9 10">Belongs to the triosephosphate isomerase family.</text>
</comment>
<dbReference type="GO" id="GO:0019563">
    <property type="term" value="P:glycerol catabolic process"/>
    <property type="evidence" value="ECO:0007669"/>
    <property type="project" value="TreeGrafter"/>
</dbReference>
<name>A0A2N5XSS3_9HYPH</name>
<comment type="caution">
    <text evidence="11">The sequence shown here is derived from an EMBL/GenBank/DDBJ whole genome shotgun (WGS) entry which is preliminary data.</text>
</comment>
<keyword evidence="8 9" id="KW-0413">Isomerase</keyword>
<keyword evidence="12" id="KW-1185">Reference proteome</keyword>
<dbReference type="CDD" id="cd00311">
    <property type="entry name" value="TIM"/>
    <property type="match status" value="1"/>
</dbReference>
<dbReference type="InterPro" id="IPR020861">
    <property type="entry name" value="Triosephosphate_isomerase_AS"/>
</dbReference>
<sequence>MSIKPLVAGNWKMNGLKAAVAELEALSAGFDADLAAKVDTMICPPATLVGAFADKTANSAVAIGAQDCHFNVSGAHTGDLSAEMFADAGASAIIVGHSERRADHGESNEIVKAKAEATWAQGLVAIICVGETEGERKSGDTLKVVGSQLAGSVPAGATAANTVIAYEPVWAIGTGLTPTADDVAAVHAFMRDELTKAFGDEGASMRLLYGGSVKASNAVELMGVANVDGALVGGASLKAADFLGILAAYK</sequence>
<evidence type="ECO:0000256" key="8">
    <source>
        <dbReference type="ARBA" id="ARBA00023235"/>
    </source>
</evidence>
<evidence type="ECO:0000313" key="12">
    <source>
        <dbReference type="Proteomes" id="UP000234881"/>
    </source>
</evidence>
<dbReference type="GO" id="GO:0004807">
    <property type="term" value="F:triose-phosphate isomerase activity"/>
    <property type="evidence" value="ECO:0007669"/>
    <property type="project" value="UniProtKB-UniRule"/>
</dbReference>
<dbReference type="InterPro" id="IPR022896">
    <property type="entry name" value="TrioseP_Isoase_bac/euk"/>
</dbReference>
<evidence type="ECO:0000256" key="6">
    <source>
        <dbReference type="ARBA" id="ARBA00022490"/>
    </source>
</evidence>
<keyword evidence="5 9" id="KW-0312">Gluconeogenesis</keyword>
<comment type="subcellular location">
    <subcellularLocation>
        <location evidence="9 10">Cytoplasm</location>
    </subcellularLocation>
</comment>
<comment type="catalytic activity">
    <reaction evidence="1">
        <text>L-erythrulose 1-phosphate = D-erythrulose 4-phosphate</text>
        <dbReference type="Rhea" id="RHEA:49588"/>
        <dbReference type="ChEBI" id="CHEBI:58002"/>
        <dbReference type="ChEBI" id="CHEBI:90796"/>
        <dbReference type="EC" id="5.3.1.33"/>
    </reaction>
</comment>
<dbReference type="InterPro" id="IPR000652">
    <property type="entry name" value="Triosephosphate_isomerase"/>
</dbReference>
<dbReference type="GO" id="GO:0006096">
    <property type="term" value="P:glycolytic process"/>
    <property type="evidence" value="ECO:0007669"/>
    <property type="project" value="UniProtKB-UniRule"/>
</dbReference>
<dbReference type="GO" id="GO:0006094">
    <property type="term" value="P:gluconeogenesis"/>
    <property type="evidence" value="ECO:0007669"/>
    <property type="project" value="UniProtKB-UniRule"/>
</dbReference>
<comment type="pathway">
    <text evidence="2 9 10">Carbohydrate degradation; glycolysis; D-glyceraldehyde 3-phosphate from glycerone phosphate: step 1/1.</text>
</comment>
<dbReference type="SUPFAM" id="SSF51351">
    <property type="entry name" value="Triosephosphate isomerase (TIM)"/>
    <property type="match status" value="1"/>
</dbReference>
<evidence type="ECO:0000256" key="4">
    <source>
        <dbReference type="ARBA" id="ARBA00007422"/>
    </source>
</evidence>
<dbReference type="RefSeq" id="WP_101533579.1">
    <property type="nucleotide sequence ID" value="NZ_JBFHIU010000021.1"/>
</dbReference>
<dbReference type="EMBL" id="PKUQ01000016">
    <property type="protein sequence ID" value="PLW77562.1"/>
    <property type="molecule type" value="Genomic_DNA"/>
</dbReference>
<protein>
    <recommendedName>
        <fullName evidence="9 10">Triosephosphate isomerase</fullName>
        <shortName evidence="9">TIM</shortName>
        <shortName evidence="9">TPI</shortName>
        <ecNumber evidence="9 10">5.3.1.1</ecNumber>
    </recommendedName>
    <alternativeName>
        <fullName evidence="9">Triose-phosphate isomerase</fullName>
    </alternativeName>
</protein>